<protein>
    <submittedName>
        <fullName evidence="1">Uncharacterized protein</fullName>
    </submittedName>
</protein>
<reference evidence="1 2" key="1">
    <citation type="submission" date="2020-08" db="EMBL/GenBank/DDBJ databases">
        <title>Genomic Encyclopedia of Type Strains, Phase IV (KMG-IV): sequencing the most valuable type-strain genomes for metagenomic binning, comparative biology and taxonomic classification.</title>
        <authorList>
            <person name="Goeker M."/>
        </authorList>
    </citation>
    <scope>NUCLEOTIDE SEQUENCE [LARGE SCALE GENOMIC DNA]</scope>
    <source>
        <strain evidence="1 2">DSM 10368</strain>
    </source>
</reference>
<gene>
    <name evidence="1" type="ORF">FHS67_004992</name>
</gene>
<keyword evidence="2" id="KW-1185">Reference proteome</keyword>
<organism evidence="1 2">
    <name type="scientific">Aminobacter aminovorans</name>
    <name type="common">Chelatobacter heintzii</name>
    <dbReference type="NCBI Taxonomy" id="83263"/>
    <lineage>
        <taxon>Bacteria</taxon>
        <taxon>Pseudomonadati</taxon>
        <taxon>Pseudomonadota</taxon>
        <taxon>Alphaproteobacteria</taxon>
        <taxon>Hyphomicrobiales</taxon>
        <taxon>Phyllobacteriaceae</taxon>
        <taxon>Aminobacter</taxon>
    </lineage>
</organism>
<sequence length="71" mass="7199">MVGRPKWSGGNCGHCLAAQIGIVAISRDIAFEFVTEAVLALADGDLSGDPQGAAQPGIAELRQPGLASILP</sequence>
<evidence type="ECO:0000313" key="2">
    <source>
        <dbReference type="Proteomes" id="UP000577697"/>
    </source>
</evidence>
<name>A0ABR6HDU9_AMIAI</name>
<evidence type="ECO:0000313" key="1">
    <source>
        <dbReference type="EMBL" id="MBB3708652.1"/>
    </source>
</evidence>
<dbReference type="Proteomes" id="UP000577697">
    <property type="component" value="Unassembled WGS sequence"/>
</dbReference>
<accession>A0ABR6HDU9</accession>
<comment type="caution">
    <text evidence="1">The sequence shown here is derived from an EMBL/GenBank/DDBJ whole genome shotgun (WGS) entry which is preliminary data.</text>
</comment>
<dbReference type="EMBL" id="JACICB010000021">
    <property type="protein sequence ID" value="MBB3708652.1"/>
    <property type="molecule type" value="Genomic_DNA"/>
</dbReference>
<proteinExistence type="predicted"/>